<proteinExistence type="predicted"/>
<comment type="caution">
    <text evidence="1">The sequence shown here is derived from an EMBL/GenBank/DDBJ whole genome shotgun (WGS) entry which is preliminary data.</text>
</comment>
<dbReference type="EMBL" id="JAPZBS010000002">
    <property type="protein sequence ID" value="KAJ5379810.1"/>
    <property type="molecule type" value="Genomic_DNA"/>
</dbReference>
<protein>
    <submittedName>
        <fullName evidence="1">Uncharacterized protein</fullName>
    </submittedName>
</protein>
<dbReference type="AlphaFoldDB" id="A0A9W9VHN3"/>
<evidence type="ECO:0000313" key="1">
    <source>
        <dbReference type="EMBL" id="KAJ5379810.1"/>
    </source>
</evidence>
<dbReference type="GeneID" id="81434346"/>
<sequence>MSTPTPLILCGAKKHMANLIKTKLLPEYNVIYAGYNPIHSKREVPLIISGNPPAYDSLHMKLASNDFTSPARAIVTGGGYSEEGFQELYQACVKACGSRENLSVPFFRASNEITDRLADQGMGPAHSSVEYPDAITERLKRRLKEVGIADEVVNKGELGPGGIGGL</sequence>
<accession>A0A9W9VHN3</accession>
<organism evidence="1 2">
    <name type="scientific">Penicillium cataractarum</name>
    <dbReference type="NCBI Taxonomy" id="2100454"/>
    <lineage>
        <taxon>Eukaryota</taxon>
        <taxon>Fungi</taxon>
        <taxon>Dikarya</taxon>
        <taxon>Ascomycota</taxon>
        <taxon>Pezizomycotina</taxon>
        <taxon>Eurotiomycetes</taxon>
        <taxon>Eurotiomycetidae</taxon>
        <taxon>Eurotiales</taxon>
        <taxon>Aspergillaceae</taxon>
        <taxon>Penicillium</taxon>
    </lineage>
</organism>
<dbReference type="OrthoDB" id="3649348at2759"/>
<gene>
    <name evidence="1" type="ORF">N7496_002238</name>
</gene>
<reference evidence="1" key="1">
    <citation type="submission" date="2022-11" db="EMBL/GenBank/DDBJ databases">
        <authorList>
            <person name="Petersen C."/>
        </authorList>
    </citation>
    <scope>NUCLEOTIDE SEQUENCE</scope>
    <source>
        <strain evidence="1">IBT 29864</strain>
    </source>
</reference>
<keyword evidence="2" id="KW-1185">Reference proteome</keyword>
<evidence type="ECO:0000313" key="2">
    <source>
        <dbReference type="Proteomes" id="UP001147782"/>
    </source>
</evidence>
<dbReference type="Proteomes" id="UP001147782">
    <property type="component" value="Unassembled WGS sequence"/>
</dbReference>
<dbReference type="RefSeq" id="XP_056557381.1">
    <property type="nucleotide sequence ID" value="XM_056695169.1"/>
</dbReference>
<name>A0A9W9VHN3_9EURO</name>
<reference evidence="1" key="2">
    <citation type="journal article" date="2023" name="IMA Fungus">
        <title>Comparative genomic study of the Penicillium genus elucidates a diverse pangenome and 15 lateral gene transfer events.</title>
        <authorList>
            <person name="Petersen C."/>
            <person name="Sorensen T."/>
            <person name="Nielsen M.R."/>
            <person name="Sondergaard T.E."/>
            <person name="Sorensen J.L."/>
            <person name="Fitzpatrick D.A."/>
            <person name="Frisvad J.C."/>
            <person name="Nielsen K.L."/>
        </authorList>
    </citation>
    <scope>NUCLEOTIDE SEQUENCE</scope>
    <source>
        <strain evidence="1">IBT 29864</strain>
    </source>
</reference>